<dbReference type="InterPro" id="IPR027843">
    <property type="entry name" value="DUF4440"/>
</dbReference>
<organism evidence="2 3">
    <name type="scientific">Colletotrichum fioriniae PJ7</name>
    <dbReference type="NCBI Taxonomy" id="1445577"/>
    <lineage>
        <taxon>Eukaryota</taxon>
        <taxon>Fungi</taxon>
        <taxon>Dikarya</taxon>
        <taxon>Ascomycota</taxon>
        <taxon>Pezizomycotina</taxon>
        <taxon>Sordariomycetes</taxon>
        <taxon>Hypocreomycetidae</taxon>
        <taxon>Glomerellales</taxon>
        <taxon>Glomerellaceae</taxon>
        <taxon>Colletotrichum</taxon>
        <taxon>Colletotrichum acutatum species complex</taxon>
    </lineage>
</organism>
<dbReference type="HOGENOM" id="CLU_114608_0_0_1"/>
<reference evidence="2 3" key="1">
    <citation type="submission" date="2014-02" db="EMBL/GenBank/DDBJ databases">
        <title>The genome sequence of Colletotrichum fioriniae PJ7.</title>
        <authorList>
            <person name="Baroncelli R."/>
            <person name="Thon M.R."/>
        </authorList>
    </citation>
    <scope>NUCLEOTIDE SEQUENCE [LARGE SCALE GENOMIC DNA]</scope>
    <source>
        <strain evidence="2 3">PJ7</strain>
    </source>
</reference>
<dbReference type="KEGG" id="cfj:CFIO01_06744"/>
<accession>A0A010RBM7</accession>
<dbReference type="AlphaFoldDB" id="A0A010RBM7"/>
<evidence type="ECO:0000259" key="1">
    <source>
        <dbReference type="Pfam" id="PF14534"/>
    </source>
</evidence>
<dbReference type="Proteomes" id="UP000020467">
    <property type="component" value="Unassembled WGS sequence"/>
</dbReference>
<proteinExistence type="predicted"/>
<evidence type="ECO:0000313" key="2">
    <source>
        <dbReference type="EMBL" id="EXF75134.1"/>
    </source>
</evidence>
<evidence type="ECO:0000313" key="3">
    <source>
        <dbReference type="Proteomes" id="UP000020467"/>
    </source>
</evidence>
<feature type="domain" description="DUF4440" evidence="1">
    <location>
        <begin position="22"/>
        <end position="131"/>
    </location>
</feature>
<gene>
    <name evidence="2" type="ORF">CFIO01_06744</name>
</gene>
<comment type="caution">
    <text evidence="2">The sequence shown here is derived from an EMBL/GenBank/DDBJ whole genome shotgun (WGS) entry which is preliminary data.</text>
</comment>
<sequence length="140" mass="16213">MSDDENKGSGTIYSRNKEDTIEAETLLWRAMCDSKTKHLKRYLDKEAVLAHPGQKPLSPKSKPTLQEYLEEDWEPWTAYRMHDDPEFVEIDMMSSSLVYRVTAWRQEGKKLVATEGICNSVWKQEPGGDWTCCCHHMSTL</sequence>
<name>A0A010RBM7_9PEZI</name>
<protein>
    <recommendedName>
        <fullName evidence="1">DUF4440 domain-containing protein</fullName>
    </recommendedName>
</protein>
<dbReference type="eggNOG" id="ENOG502SS9Y">
    <property type="taxonomic scope" value="Eukaryota"/>
</dbReference>
<dbReference type="OrthoDB" id="2865667at2759"/>
<dbReference type="SUPFAM" id="SSF54427">
    <property type="entry name" value="NTF2-like"/>
    <property type="match status" value="1"/>
</dbReference>
<dbReference type="InterPro" id="IPR032710">
    <property type="entry name" value="NTF2-like_dom_sf"/>
</dbReference>
<dbReference type="EMBL" id="JARH01000928">
    <property type="protein sequence ID" value="EXF75134.1"/>
    <property type="molecule type" value="Genomic_DNA"/>
</dbReference>
<dbReference type="Gene3D" id="3.10.450.50">
    <property type="match status" value="1"/>
</dbReference>
<keyword evidence="3" id="KW-1185">Reference proteome</keyword>
<dbReference type="Pfam" id="PF14534">
    <property type="entry name" value="DUF4440"/>
    <property type="match status" value="1"/>
</dbReference>